<evidence type="ECO:0000313" key="13">
    <source>
        <dbReference type="EMBL" id="EDK25389.1"/>
    </source>
</evidence>
<dbReference type="InterPro" id="IPR030378">
    <property type="entry name" value="G_CP_dom"/>
</dbReference>
<dbReference type="InterPro" id="IPR004881">
    <property type="entry name" value="Ribosome_biogen_GTPase_RsgA"/>
</dbReference>
<evidence type="ECO:0000256" key="10">
    <source>
        <dbReference type="HAMAP-Rule" id="MF_01820"/>
    </source>
</evidence>
<keyword evidence="1 10" id="KW-0963">Cytoplasm</keyword>
<keyword evidence="5 10" id="KW-0547">Nucleotide-binding</keyword>
<dbReference type="InterPro" id="IPR010914">
    <property type="entry name" value="RsgA_GTPase_dom"/>
</dbReference>
<keyword evidence="3 10" id="KW-0479">Metal-binding</keyword>
<dbReference type="GO" id="GO:0003924">
    <property type="term" value="F:GTPase activity"/>
    <property type="evidence" value="ECO:0007669"/>
    <property type="project" value="UniProtKB-UniRule"/>
</dbReference>
<name>A5KJ86_9FIRM</name>
<dbReference type="PaxDb" id="411460-RUMTOR_00283"/>
<comment type="similarity">
    <text evidence="10">Belongs to the TRAFAC class YlqF/YawG GTPase family. RsgA subfamily.</text>
</comment>
<accession>A5KJ86</accession>
<feature type="binding site" evidence="10">
    <location>
        <begin position="221"/>
        <end position="229"/>
    </location>
    <ligand>
        <name>GTP</name>
        <dbReference type="ChEBI" id="CHEBI:37565"/>
    </ligand>
</feature>
<comment type="subcellular location">
    <subcellularLocation>
        <location evidence="10">Cytoplasm</location>
    </subcellularLocation>
</comment>
<evidence type="ECO:0000256" key="6">
    <source>
        <dbReference type="ARBA" id="ARBA00022801"/>
    </source>
</evidence>
<feature type="binding site" evidence="10">
    <location>
        <position position="314"/>
    </location>
    <ligand>
        <name>Zn(2+)</name>
        <dbReference type="ChEBI" id="CHEBI:29105"/>
    </ligand>
</feature>
<dbReference type="GO" id="GO:0005525">
    <property type="term" value="F:GTP binding"/>
    <property type="evidence" value="ECO:0007669"/>
    <property type="project" value="UniProtKB-UniRule"/>
</dbReference>
<evidence type="ECO:0000256" key="3">
    <source>
        <dbReference type="ARBA" id="ARBA00022723"/>
    </source>
</evidence>
<dbReference type="GO" id="GO:0019843">
    <property type="term" value="F:rRNA binding"/>
    <property type="evidence" value="ECO:0007669"/>
    <property type="project" value="UniProtKB-KW"/>
</dbReference>
<feature type="domain" description="CP-type G" evidence="12">
    <location>
        <begin position="122"/>
        <end position="278"/>
    </location>
</feature>
<feature type="binding site" evidence="10">
    <location>
        <position position="308"/>
    </location>
    <ligand>
        <name>Zn(2+)</name>
        <dbReference type="ChEBI" id="CHEBI:29105"/>
    </ligand>
</feature>
<sequence length="371" mass="42001">MISSKNIFHKTERRKEIRMNNFINIKQYGFSEMFSKEIPQDSPLEPARVLSQEKGFYRIITDKGEKLAEVSGKFRYQATFSSEYPAVGDFVLVNWNESGNSAIIESLLPRKSAFIRKAAGEPQQEQIVAANIDTIFLCMALNNDFNIRRLERYLSIAWDSCAMPVVVLTKSDLCDDLDYKLSEVSSIAFGLDILVTTSTEENGYRELLPFISEGKTIAFIGSSGVGKSTLINLLLGKEQLKTNGLRNDDKGRHTTTHRELFLLPSGGMVIDTPGMRELGMWDNDTGIDRTFTEIETLASQCKFRNCTHKNEPGCAVLKALETGELEIDRWNSYQKLKAESSYIEDKESYLIAKGKREKEISKLIKKMPIRV</sequence>
<dbReference type="PANTHER" id="PTHR32120:SF10">
    <property type="entry name" value="SMALL RIBOSOMAL SUBUNIT BIOGENESIS GTPASE RSGA"/>
    <property type="match status" value="1"/>
</dbReference>
<dbReference type="EMBL" id="AAVP02000001">
    <property type="protein sequence ID" value="EDK25389.1"/>
    <property type="molecule type" value="Genomic_DNA"/>
</dbReference>
<dbReference type="CDD" id="cd01854">
    <property type="entry name" value="YjeQ_EngC"/>
    <property type="match status" value="1"/>
</dbReference>
<feature type="binding site" evidence="10">
    <location>
        <position position="306"/>
    </location>
    <ligand>
        <name>Zn(2+)</name>
        <dbReference type="ChEBI" id="CHEBI:29105"/>
    </ligand>
</feature>
<dbReference type="PROSITE" id="PS51721">
    <property type="entry name" value="G_CP"/>
    <property type="match status" value="1"/>
</dbReference>
<organism evidence="13 14">
    <name type="scientific">[Ruminococcus] torques ATCC 27756</name>
    <dbReference type="NCBI Taxonomy" id="411460"/>
    <lineage>
        <taxon>Bacteria</taxon>
        <taxon>Bacillati</taxon>
        <taxon>Bacillota</taxon>
        <taxon>Clostridia</taxon>
        <taxon>Lachnospirales</taxon>
        <taxon>Lachnospiraceae</taxon>
        <taxon>Mediterraneibacter</taxon>
    </lineage>
</organism>
<comment type="cofactor">
    <cofactor evidence="10">
        <name>Zn(2+)</name>
        <dbReference type="ChEBI" id="CHEBI:29105"/>
    </cofactor>
    <text evidence="10">Binds 1 zinc ion per subunit.</text>
</comment>
<evidence type="ECO:0000259" key="11">
    <source>
        <dbReference type="PROSITE" id="PS50936"/>
    </source>
</evidence>
<dbReference type="HOGENOM" id="CLU_033617_0_1_9"/>
<dbReference type="Gene3D" id="3.40.50.300">
    <property type="entry name" value="P-loop containing nucleotide triphosphate hydrolases"/>
    <property type="match status" value="1"/>
</dbReference>
<keyword evidence="2 10" id="KW-0690">Ribosome biogenesis</keyword>
<dbReference type="PROSITE" id="PS50936">
    <property type="entry name" value="ENGC_GTPASE"/>
    <property type="match status" value="1"/>
</dbReference>
<dbReference type="NCBIfam" id="TIGR00157">
    <property type="entry name" value="ribosome small subunit-dependent GTPase A"/>
    <property type="match status" value="1"/>
</dbReference>
<dbReference type="PANTHER" id="PTHR32120">
    <property type="entry name" value="SMALL RIBOSOMAL SUBUNIT BIOGENESIS GTPASE RSGA"/>
    <property type="match status" value="1"/>
</dbReference>
<evidence type="ECO:0000256" key="4">
    <source>
        <dbReference type="ARBA" id="ARBA00022730"/>
    </source>
</evidence>
<evidence type="ECO:0000256" key="9">
    <source>
        <dbReference type="ARBA" id="ARBA00023134"/>
    </source>
</evidence>
<feature type="binding site" evidence="10">
    <location>
        <begin position="169"/>
        <end position="172"/>
    </location>
    <ligand>
        <name>GTP</name>
        <dbReference type="ChEBI" id="CHEBI:37565"/>
    </ligand>
</feature>
<evidence type="ECO:0000256" key="8">
    <source>
        <dbReference type="ARBA" id="ARBA00022884"/>
    </source>
</evidence>
<dbReference type="Pfam" id="PF03193">
    <property type="entry name" value="RsgA_GTPase"/>
    <property type="match status" value="1"/>
</dbReference>
<reference evidence="13 14" key="1">
    <citation type="submission" date="2007-03" db="EMBL/GenBank/DDBJ databases">
        <authorList>
            <person name="Fulton L."/>
            <person name="Clifton S."/>
            <person name="Fulton B."/>
            <person name="Xu J."/>
            <person name="Minx P."/>
            <person name="Pepin K.H."/>
            <person name="Johnson M."/>
            <person name="Thiruvilangam P."/>
            <person name="Bhonagiri V."/>
            <person name="Nash W.E."/>
            <person name="Mardis E.R."/>
            <person name="Wilson R.K."/>
        </authorList>
    </citation>
    <scope>NUCLEOTIDE SEQUENCE [LARGE SCALE GENOMIC DNA]</scope>
    <source>
        <strain evidence="13 14">ATCC 27756</strain>
    </source>
</reference>
<comment type="caution">
    <text evidence="13">The sequence shown here is derived from an EMBL/GenBank/DDBJ whole genome shotgun (WGS) entry which is preliminary data.</text>
</comment>
<protein>
    <recommendedName>
        <fullName evidence="10">Small ribosomal subunit biogenesis GTPase RsgA</fullName>
        <ecNumber evidence="10">3.6.1.-</ecNumber>
    </recommendedName>
</protein>
<dbReference type="Gene3D" id="1.10.40.50">
    <property type="entry name" value="Probable gtpase engc, domain 3"/>
    <property type="match status" value="1"/>
</dbReference>
<feature type="domain" description="EngC GTPase" evidence="11">
    <location>
        <begin position="130"/>
        <end position="276"/>
    </location>
</feature>
<dbReference type="GO" id="GO:0042274">
    <property type="term" value="P:ribosomal small subunit biogenesis"/>
    <property type="evidence" value="ECO:0007669"/>
    <property type="project" value="UniProtKB-UniRule"/>
</dbReference>
<evidence type="ECO:0000256" key="1">
    <source>
        <dbReference type="ARBA" id="ARBA00022490"/>
    </source>
</evidence>
<evidence type="ECO:0000259" key="12">
    <source>
        <dbReference type="PROSITE" id="PS51721"/>
    </source>
</evidence>
<dbReference type="GO" id="GO:0005737">
    <property type="term" value="C:cytoplasm"/>
    <property type="evidence" value="ECO:0007669"/>
    <property type="project" value="UniProtKB-SubCell"/>
</dbReference>
<dbReference type="InterPro" id="IPR027417">
    <property type="entry name" value="P-loop_NTPase"/>
</dbReference>
<evidence type="ECO:0000256" key="7">
    <source>
        <dbReference type="ARBA" id="ARBA00022833"/>
    </source>
</evidence>
<evidence type="ECO:0000313" key="14">
    <source>
        <dbReference type="Proteomes" id="UP000003577"/>
    </source>
</evidence>
<dbReference type="EC" id="3.6.1.-" evidence="10"/>
<dbReference type="Proteomes" id="UP000003577">
    <property type="component" value="Unassembled WGS sequence"/>
</dbReference>
<comment type="function">
    <text evidence="10">One of several proteins that assist in the late maturation steps of the functional core of the 30S ribosomal subunit. Helps release RbfA from mature subunits. May play a role in the assembly of ribosomal proteins into the subunit. Circularly permuted GTPase that catalyzes slow GTP hydrolysis, GTPase activity is stimulated by the 30S ribosomal subunit.</text>
</comment>
<feature type="binding site" evidence="10">
    <location>
        <position position="301"/>
    </location>
    <ligand>
        <name>Zn(2+)</name>
        <dbReference type="ChEBI" id="CHEBI:29105"/>
    </ligand>
</feature>
<dbReference type="AlphaFoldDB" id="A5KJ86"/>
<reference evidence="13 14" key="2">
    <citation type="submission" date="2007-04" db="EMBL/GenBank/DDBJ databases">
        <title>Draft genome sequence of Ruminococcus torques (ATCC 27756).</title>
        <authorList>
            <person name="Sudarsanam P."/>
            <person name="Ley R."/>
            <person name="Guruge J."/>
            <person name="Turnbaugh P.J."/>
            <person name="Mahowald M."/>
            <person name="Liep D."/>
            <person name="Gordon J."/>
        </authorList>
    </citation>
    <scope>NUCLEOTIDE SEQUENCE [LARGE SCALE GENOMIC DNA]</scope>
    <source>
        <strain evidence="13 14">ATCC 27756</strain>
    </source>
</reference>
<evidence type="ECO:0000256" key="5">
    <source>
        <dbReference type="ARBA" id="ARBA00022741"/>
    </source>
</evidence>
<keyword evidence="9 10" id="KW-0342">GTP-binding</keyword>
<dbReference type="GO" id="GO:0046872">
    <property type="term" value="F:metal ion binding"/>
    <property type="evidence" value="ECO:0007669"/>
    <property type="project" value="UniProtKB-KW"/>
</dbReference>
<keyword evidence="7 10" id="KW-0862">Zinc</keyword>
<gene>
    <name evidence="10 13" type="primary">rsgA</name>
    <name evidence="13" type="ORF">RUMTOR_00283</name>
</gene>
<keyword evidence="8 10" id="KW-0694">RNA-binding</keyword>
<dbReference type="SUPFAM" id="SSF52540">
    <property type="entry name" value="P-loop containing nucleoside triphosphate hydrolases"/>
    <property type="match status" value="1"/>
</dbReference>
<keyword evidence="6 10" id="KW-0378">Hydrolase</keyword>
<comment type="subunit">
    <text evidence="10">Monomer. Associates with 30S ribosomal subunit, binds 16S rRNA.</text>
</comment>
<evidence type="ECO:0000256" key="2">
    <source>
        <dbReference type="ARBA" id="ARBA00022517"/>
    </source>
</evidence>
<dbReference type="HAMAP" id="MF_01820">
    <property type="entry name" value="GTPase_RsgA"/>
    <property type="match status" value="1"/>
</dbReference>
<proteinExistence type="inferred from homology"/>
<keyword evidence="4 10" id="KW-0699">rRNA-binding</keyword>